<accession>A0AAV6U426</accession>
<feature type="region of interest" description="Disordered" evidence="1">
    <location>
        <begin position="1"/>
        <end position="53"/>
    </location>
</feature>
<dbReference type="EMBL" id="JAFNEN010000643">
    <property type="protein sequence ID" value="KAG8179232.1"/>
    <property type="molecule type" value="Genomic_DNA"/>
</dbReference>
<keyword evidence="3" id="KW-1185">Reference proteome</keyword>
<dbReference type="Proteomes" id="UP000827092">
    <property type="component" value="Unassembled WGS sequence"/>
</dbReference>
<gene>
    <name evidence="2" type="ORF">JTE90_004060</name>
</gene>
<dbReference type="AlphaFoldDB" id="A0AAV6U426"/>
<evidence type="ECO:0000256" key="1">
    <source>
        <dbReference type="SAM" id="MobiDB-lite"/>
    </source>
</evidence>
<reference evidence="2 3" key="1">
    <citation type="journal article" date="2022" name="Nat. Ecol. Evol.">
        <title>A masculinizing supergene underlies an exaggerated male reproductive morph in a spider.</title>
        <authorList>
            <person name="Hendrickx F."/>
            <person name="De Corte Z."/>
            <person name="Sonet G."/>
            <person name="Van Belleghem S.M."/>
            <person name="Kostlbacher S."/>
            <person name="Vangestel C."/>
        </authorList>
    </citation>
    <scope>NUCLEOTIDE SEQUENCE [LARGE SCALE GENOMIC DNA]</scope>
    <source>
        <strain evidence="2">W744_W776</strain>
    </source>
</reference>
<sequence length="104" mass="11959">MGQRGTKTSKKQATNKSKHKNTQKKHVIQLTHDSRKQRAQCPAKPIDQPDCITERGDVHVHGTHHHSIITVSSKKDAPLDPTFRRVNWVVKIKKWHMNNNNGKK</sequence>
<evidence type="ECO:0000313" key="3">
    <source>
        <dbReference type="Proteomes" id="UP000827092"/>
    </source>
</evidence>
<evidence type="ECO:0000313" key="2">
    <source>
        <dbReference type="EMBL" id="KAG8179232.1"/>
    </source>
</evidence>
<comment type="caution">
    <text evidence="2">The sequence shown here is derived from an EMBL/GenBank/DDBJ whole genome shotgun (WGS) entry which is preliminary data.</text>
</comment>
<protein>
    <submittedName>
        <fullName evidence="2">Uncharacterized protein</fullName>
    </submittedName>
</protein>
<name>A0AAV6U426_9ARAC</name>
<feature type="compositionally biased region" description="Basic residues" evidence="1">
    <location>
        <begin position="16"/>
        <end position="27"/>
    </location>
</feature>
<proteinExistence type="predicted"/>
<organism evidence="2 3">
    <name type="scientific">Oedothorax gibbosus</name>
    <dbReference type="NCBI Taxonomy" id="931172"/>
    <lineage>
        <taxon>Eukaryota</taxon>
        <taxon>Metazoa</taxon>
        <taxon>Ecdysozoa</taxon>
        <taxon>Arthropoda</taxon>
        <taxon>Chelicerata</taxon>
        <taxon>Arachnida</taxon>
        <taxon>Araneae</taxon>
        <taxon>Araneomorphae</taxon>
        <taxon>Entelegynae</taxon>
        <taxon>Araneoidea</taxon>
        <taxon>Linyphiidae</taxon>
        <taxon>Erigoninae</taxon>
        <taxon>Oedothorax</taxon>
    </lineage>
</organism>